<gene>
    <name evidence="1" type="ORF">METZ01_LOCUS223020</name>
</gene>
<protein>
    <submittedName>
        <fullName evidence="1">Uncharacterized protein</fullName>
    </submittedName>
</protein>
<accession>A0A382G4F8</accession>
<evidence type="ECO:0000313" key="1">
    <source>
        <dbReference type="EMBL" id="SVB70166.1"/>
    </source>
</evidence>
<dbReference type="AlphaFoldDB" id="A0A382G4F8"/>
<reference evidence="1" key="1">
    <citation type="submission" date="2018-05" db="EMBL/GenBank/DDBJ databases">
        <authorList>
            <person name="Lanie J.A."/>
            <person name="Ng W.-L."/>
            <person name="Kazmierczak K.M."/>
            <person name="Andrzejewski T.M."/>
            <person name="Davidsen T.M."/>
            <person name="Wayne K.J."/>
            <person name="Tettelin H."/>
            <person name="Glass J.I."/>
            <person name="Rusch D."/>
            <person name="Podicherti R."/>
            <person name="Tsui H.-C.T."/>
            <person name="Winkler M.E."/>
        </authorList>
    </citation>
    <scope>NUCLEOTIDE SEQUENCE</scope>
</reference>
<sequence length="56" mass="6272">MVLGKNLTESTDDWYIDVLENALGCKFKTAFTEDEANRLASVLSKTIPEHTLEISI</sequence>
<name>A0A382G4F8_9ZZZZ</name>
<proteinExistence type="predicted"/>
<organism evidence="1">
    <name type="scientific">marine metagenome</name>
    <dbReference type="NCBI Taxonomy" id="408172"/>
    <lineage>
        <taxon>unclassified sequences</taxon>
        <taxon>metagenomes</taxon>
        <taxon>ecological metagenomes</taxon>
    </lineage>
</organism>
<dbReference type="EMBL" id="UINC01053540">
    <property type="protein sequence ID" value="SVB70166.1"/>
    <property type="molecule type" value="Genomic_DNA"/>
</dbReference>